<proteinExistence type="inferred from homology"/>
<evidence type="ECO:0000256" key="2">
    <source>
        <dbReference type="ARBA" id="ARBA00022729"/>
    </source>
</evidence>
<dbReference type="Pfam" id="PF01464">
    <property type="entry name" value="SLT"/>
    <property type="match status" value="1"/>
</dbReference>
<dbReference type="InterPro" id="IPR023346">
    <property type="entry name" value="Lysozyme-like_dom_sf"/>
</dbReference>
<dbReference type="EMBL" id="MAAO01000015">
    <property type="protein sequence ID" value="OUR93677.1"/>
    <property type="molecule type" value="Genomic_DNA"/>
</dbReference>
<evidence type="ECO:0000256" key="1">
    <source>
        <dbReference type="ARBA" id="ARBA00007734"/>
    </source>
</evidence>
<accession>A0A1Y5F814</accession>
<reference evidence="5" key="1">
    <citation type="journal article" date="2017" name="Proc. Natl. Acad. Sci. U.S.A.">
        <title>Simulation of Deepwater Horizon oil plume reveals substrate specialization within a complex community of hydrocarbon-degraders.</title>
        <authorList>
            <person name="Hu P."/>
            <person name="Dubinsky E.A."/>
            <person name="Probst A.J."/>
            <person name="Wang J."/>
            <person name="Sieber C.M.K."/>
            <person name="Tom L.M."/>
            <person name="Gardinali P."/>
            <person name="Banfield J.F."/>
            <person name="Atlas R.M."/>
            <person name="Andersen G.L."/>
        </authorList>
    </citation>
    <scope>NUCLEOTIDE SEQUENCE [LARGE SCALE GENOMIC DNA]</scope>
</reference>
<dbReference type="AlphaFoldDB" id="A0A1Y5F814"/>
<comment type="caution">
    <text evidence="4">The sequence shown here is derived from an EMBL/GenBank/DDBJ whole genome shotgun (WGS) entry which is preliminary data.</text>
</comment>
<organism evidence="4 5">
    <name type="scientific">Halobacteriovorax marinus</name>
    <dbReference type="NCBI Taxonomy" id="97084"/>
    <lineage>
        <taxon>Bacteria</taxon>
        <taxon>Pseudomonadati</taxon>
        <taxon>Bdellovibrionota</taxon>
        <taxon>Bacteriovoracia</taxon>
        <taxon>Bacteriovoracales</taxon>
        <taxon>Halobacteriovoraceae</taxon>
        <taxon>Halobacteriovorax</taxon>
    </lineage>
</organism>
<sequence length="668" mass="78898">MENKRILSYLVIISLSTSCATKLLRAPKKGFLNLTGKVKLEEPEILANKYHRANLELKEGFNQLACEKFEELSLIENFPLRKISHIKALKSCDWTADKLISTWNEAKIPKWLQEEYFESSLSIAKKKNIKLWQSKHNFSLYPFQKRKDEKEKFIHRALKIAEDEQFSEQIVIYNEELKKISPRYITAPTSEELYSVARDYERARNFKQAISTYEEILKSKDIEPDTKIKSWHRITRVFKNQRRRDLALSSTHTLVKWITKNKVIFSDKYQQELVEARLRWARATWTANNLKLAKKILKNTLKKFKPTDVQTSTVHYLLGNISKEEKKIKKAIKSLYLSLSFADSEQRELVLWQLAWLEYKRKNYSVSSKLFLDLHVEFDNTSKYSYWLGKSLSREKKSEESIKFFEKTSEIAPFGYYGIQAKKLLGLKLEIVKNTISSSEDRLFEWLIALGEFDISKNYLNSFIYSSSGENEKLSLLGKMNQSKNFRGSLRTYFNMSEEQREDVSKQYIHYIYPKPNLATKFIKSDYDADLAYSIIRQESAFDKDARSFADAYGLMQIIPKRAVKLAKRHRVPYRNEKDLYDIDTNIVLGVRYLEDLKKSFKNLPMAIGSYNAGENAMHRWRKSRFNGDMEIFIEDIPYRETRKYIKLVLRNYSIYQQLPISEKVFIY</sequence>
<name>A0A1Y5F814_9BACT</name>
<dbReference type="GO" id="GO:0042597">
    <property type="term" value="C:periplasmic space"/>
    <property type="evidence" value="ECO:0007669"/>
    <property type="project" value="InterPro"/>
</dbReference>
<dbReference type="Gene3D" id="1.25.40.10">
    <property type="entry name" value="Tetratricopeptide repeat domain"/>
    <property type="match status" value="1"/>
</dbReference>
<evidence type="ECO:0000313" key="4">
    <source>
        <dbReference type="EMBL" id="OUR93677.1"/>
    </source>
</evidence>
<dbReference type="InterPro" id="IPR011990">
    <property type="entry name" value="TPR-like_helical_dom_sf"/>
</dbReference>
<dbReference type="GO" id="GO:0004553">
    <property type="term" value="F:hydrolase activity, hydrolyzing O-glycosyl compounds"/>
    <property type="evidence" value="ECO:0007669"/>
    <property type="project" value="InterPro"/>
</dbReference>
<dbReference type="Proteomes" id="UP000196531">
    <property type="component" value="Unassembled WGS sequence"/>
</dbReference>
<keyword evidence="2" id="KW-0732">Signal</keyword>
<dbReference type="CDD" id="cd13401">
    <property type="entry name" value="Slt70-like"/>
    <property type="match status" value="1"/>
</dbReference>
<dbReference type="PANTHER" id="PTHR37423:SF2">
    <property type="entry name" value="MEMBRANE-BOUND LYTIC MUREIN TRANSGLYCOSYLASE C"/>
    <property type="match status" value="1"/>
</dbReference>
<evidence type="ECO:0000259" key="3">
    <source>
        <dbReference type="Pfam" id="PF01464"/>
    </source>
</evidence>
<comment type="similarity">
    <text evidence="1">Belongs to the transglycosylase Slt family.</text>
</comment>
<dbReference type="Gene3D" id="1.10.530.10">
    <property type="match status" value="1"/>
</dbReference>
<evidence type="ECO:0000313" key="5">
    <source>
        <dbReference type="Proteomes" id="UP000196531"/>
    </source>
</evidence>
<protein>
    <recommendedName>
        <fullName evidence="3">Transglycosylase SLT domain-containing protein</fullName>
    </recommendedName>
</protein>
<dbReference type="SUPFAM" id="SSF53955">
    <property type="entry name" value="Lysozyme-like"/>
    <property type="match status" value="1"/>
</dbReference>
<dbReference type="PANTHER" id="PTHR37423">
    <property type="entry name" value="SOLUBLE LYTIC MUREIN TRANSGLYCOSYLASE-RELATED"/>
    <property type="match status" value="1"/>
</dbReference>
<dbReference type="SUPFAM" id="SSF48435">
    <property type="entry name" value="Bacterial muramidases"/>
    <property type="match status" value="1"/>
</dbReference>
<dbReference type="InterPro" id="IPR008939">
    <property type="entry name" value="Lytic_TGlycosylase_superhlx_U"/>
</dbReference>
<dbReference type="PROSITE" id="PS51257">
    <property type="entry name" value="PROKAR_LIPOPROTEIN"/>
    <property type="match status" value="1"/>
</dbReference>
<gene>
    <name evidence="4" type="ORF">A9Q84_19635</name>
</gene>
<feature type="domain" description="Transglycosylase SLT" evidence="3">
    <location>
        <begin position="526"/>
        <end position="629"/>
    </location>
</feature>
<dbReference type="InterPro" id="IPR008258">
    <property type="entry name" value="Transglycosylase_SLT_dom_1"/>
</dbReference>